<dbReference type="EMBL" id="CP007490">
    <property type="protein sequence ID" value="AIC46899.1"/>
    <property type="molecule type" value="Genomic_DNA"/>
</dbReference>
<name>A0A060JKT5_9MICO</name>
<dbReference type="InterPro" id="IPR013321">
    <property type="entry name" value="Arc_rbn_hlx_hlx"/>
</dbReference>
<keyword evidence="2" id="KW-1185">Reference proteome</keyword>
<dbReference type="Gene3D" id="1.10.1220.10">
    <property type="entry name" value="Met repressor-like"/>
    <property type="match status" value="1"/>
</dbReference>
<dbReference type="HOGENOM" id="CLU_2635704_0_0_11"/>
<protein>
    <submittedName>
        <fullName evidence="1">Ribbon-helix-helix protein, copG family</fullName>
    </submittedName>
</protein>
<dbReference type="Proteomes" id="UP000067708">
    <property type="component" value="Chromosome"/>
</dbReference>
<organism evidence="1 2">
    <name type="scientific">Rhodoluna lacicola</name>
    <dbReference type="NCBI Taxonomy" id="529884"/>
    <lineage>
        <taxon>Bacteria</taxon>
        <taxon>Bacillati</taxon>
        <taxon>Actinomycetota</taxon>
        <taxon>Actinomycetes</taxon>
        <taxon>Micrococcales</taxon>
        <taxon>Microbacteriaceae</taxon>
        <taxon>Luna cluster</taxon>
        <taxon>Luna-1 subcluster</taxon>
        <taxon>Rhodoluna</taxon>
    </lineage>
</organism>
<proteinExistence type="predicted"/>
<dbReference type="KEGG" id="rla:Rhola_00000680"/>
<reference evidence="1 2" key="1">
    <citation type="journal article" date="2014" name="Int. J. Syst. Evol. Microbiol.">
        <title>Rhodoluna lacicola gen. nov., sp. nov., a planktonic freshwater bacterium with stream-lined genome.</title>
        <authorList>
            <person name="Hahn M."/>
            <person name="Schmidt J."/>
            <person name="Taipale S.J."/>
            <person name="Doolittle W.F."/>
            <person name="Koll U."/>
        </authorList>
    </citation>
    <scope>NUCLEOTIDE SEQUENCE [LARGE SCALE GENOMIC DNA]</scope>
    <source>
        <strain evidence="1 2">MWH-Ta8</strain>
    </source>
</reference>
<gene>
    <name evidence="1" type="ORF">Rhola_00000680</name>
</gene>
<dbReference type="GO" id="GO:0006355">
    <property type="term" value="P:regulation of DNA-templated transcription"/>
    <property type="evidence" value="ECO:0007669"/>
    <property type="project" value="InterPro"/>
</dbReference>
<evidence type="ECO:0000313" key="2">
    <source>
        <dbReference type="Proteomes" id="UP000067708"/>
    </source>
</evidence>
<accession>A0A060JKT5</accession>
<sequence>MVPDWYHYGMAMTLRLTEEQDAKLTEYAERAGLSKQRAIEVLIETADYQADREARLKQIFDKVMTRDARLMERLADA</sequence>
<dbReference type="STRING" id="529884.Rhola_00000680"/>
<evidence type="ECO:0000313" key="1">
    <source>
        <dbReference type="EMBL" id="AIC46899.1"/>
    </source>
</evidence>
<dbReference type="AlphaFoldDB" id="A0A060JKT5"/>